<feature type="region of interest" description="Disordered" evidence="2">
    <location>
        <begin position="103"/>
        <end position="125"/>
    </location>
</feature>
<feature type="compositionally biased region" description="Basic and acidic residues" evidence="2">
    <location>
        <begin position="116"/>
        <end position="125"/>
    </location>
</feature>
<dbReference type="KEGG" id="ncc:104966649"/>
<reference evidence="4" key="1">
    <citation type="submission" date="2025-08" db="UniProtKB">
        <authorList>
            <consortium name="RefSeq"/>
        </authorList>
    </citation>
    <scope>IDENTIFICATION</scope>
    <source>
        <tissue evidence="4">Muscle</tissue>
    </source>
</reference>
<feature type="region of interest" description="Disordered" evidence="2">
    <location>
        <begin position="227"/>
        <end position="249"/>
    </location>
</feature>
<sequence>MGELRTTSPGLRLDLNNFDSAEAERSRYVLTSPRSLESCTRLGVKPVELLIKSLNELVADQHHVPYESMRVVHESYEKERMKHLQMCREERERIIRAAARDRWPGSDKVPGPEVVPDSKLKDHSRDRDTMSCIPYADLCVKGKSASRSSYREPDSSTVCSVSLGDLRYTPATEMKLERLTRDINKEMCVTLSEKDRKIAALMLVKHQEEQACLNVCQQEEQKRQEARRQQEAQRAEAEKQRRKKLRRSLQRWHDDLEGRRRLRERKEKEKAVQLELEVVLQEDRWRRQKEEVEGHHREKIEAAHREAEGRKHNQETLLRGREEVEKRERERERHVAEEKKQRARRSKVSQEREERRRLQEGNRRELLRHILLKQKTEQQGVEEVEQMRSTFDMKMRLSCEKHAQAVDARVRDVQERAAREELQIQRAQLRSKLQSYQELTHKQILVQLSQRRSERAGLHAEAQQRSRSEEAQQHNQHRQTSHLRLRERRQREEEEERKVTESCIFMKDVRRERLRRQREQIQEEAHRLARASFHMRERVRQHTHSRTFDQMAREAQLTASMRCMKI</sequence>
<feature type="compositionally biased region" description="Basic and acidic residues" evidence="2">
    <location>
        <begin position="489"/>
        <end position="499"/>
    </location>
</feature>
<feature type="compositionally biased region" description="Basic and acidic residues" evidence="2">
    <location>
        <begin position="455"/>
        <end position="472"/>
    </location>
</feature>
<dbReference type="OrthoDB" id="200110at2759"/>
<dbReference type="Proteomes" id="UP000504611">
    <property type="component" value="Unplaced"/>
</dbReference>
<feature type="region of interest" description="Disordered" evidence="2">
    <location>
        <begin position="455"/>
        <end position="499"/>
    </location>
</feature>
<evidence type="ECO:0000256" key="2">
    <source>
        <dbReference type="SAM" id="MobiDB-lite"/>
    </source>
</evidence>
<dbReference type="Pfam" id="PF15558">
    <property type="entry name" value="DUF4659"/>
    <property type="match status" value="1"/>
</dbReference>
<dbReference type="AlphaFoldDB" id="A0A6I9Q017"/>
<feature type="compositionally biased region" description="Basic and acidic residues" evidence="2">
    <location>
        <begin position="290"/>
        <end position="340"/>
    </location>
</feature>
<feature type="compositionally biased region" description="Basic and acidic residues" evidence="2">
    <location>
        <begin position="227"/>
        <end position="239"/>
    </location>
</feature>
<evidence type="ECO:0000256" key="1">
    <source>
        <dbReference type="SAM" id="Coils"/>
    </source>
</evidence>
<evidence type="ECO:0000313" key="3">
    <source>
        <dbReference type="Proteomes" id="UP000504611"/>
    </source>
</evidence>
<protein>
    <submittedName>
        <fullName evidence="4">Coiled-coil domain-containing protein 177</fullName>
    </submittedName>
</protein>
<accession>A0A6I9Q017</accession>
<feature type="compositionally biased region" description="Basic residues" evidence="2">
    <location>
        <begin position="475"/>
        <end position="488"/>
    </location>
</feature>
<feature type="compositionally biased region" description="Basic residues" evidence="2">
    <location>
        <begin position="240"/>
        <end position="249"/>
    </location>
</feature>
<feature type="region of interest" description="Disordered" evidence="2">
    <location>
        <begin position="290"/>
        <end position="359"/>
    </location>
</feature>
<dbReference type="PANTHER" id="PTHR33663:SF3">
    <property type="entry name" value="COILED-COIL DOMAIN-CONTAINING PROTEIN 185"/>
    <property type="match status" value="1"/>
</dbReference>
<dbReference type="InterPro" id="IPR029090">
    <property type="entry name" value="DUF4659"/>
</dbReference>
<keyword evidence="3" id="KW-1185">Reference proteome</keyword>
<feature type="coiled-coil region" evidence="1">
    <location>
        <begin position="403"/>
        <end position="439"/>
    </location>
</feature>
<keyword evidence="1" id="KW-0175">Coiled coil</keyword>
<dbReference type="RefSeq" id="XP_010794157.1">
    <property type="nucleotide sequence ID" value="XM_010795855.1"/>
</dbReference>
<name>A0A6I9Q017_9TELE</name>
<feature type="compositionally biased region" description="Basic and acidic residues" evidence="2">
    <location>
        <begin position="348"/>
        <end position="359"/>
    </location>
</feature>
<gene>
    <name evidence="4" type="primary">LOC104966649</name>
</gene>
<proteinExistence type="predicted"/>
<evidence type="ECO:0000313" key="4">
    <source>
        <dbReference type="RefSeq" id="XP_010794157.1"/>
    </source>
</evidence>
<organism evidence="3 4">
    <name type="scientific">Notothenia coriiceps</name>
    <name type="common">black rockcod</name>
    <dbReference type="NCBI Taxonomy" id="8208"/>
    <lineage>
        <taxon>Eukaryota</taxon>
        <taxon>Metazoa</taxon>
        <taxon>Chordata</taxon>
        <taxon>Craniata</taxon>
        <taxon>Vertebrata</taxon>
        <taxon>Euteleostomi</taxon>
        <taxon>Actinopterygii</taxon>
        <taxon>Neopterygii</taxon>
        <taxon>Teleostei</taxon>
        <taxon>Neoteleostei</taxon>
        <taxon>Acanthomorphata</taxon>
        <taxon>Eupercaria</taxon>
        <taxon>Perciformes</taxon>
        <taxon>Notothenioidei</taxon>
        <taxon>Nototheniidae</taxon>
        <taxon>Notothenia</taxon>
    </lineage>
</organism>
<dbReference type="PANTHER" id="PTHR33663">
    <property type="entry name" value="COILED-COIL DOMAIN-CONTAINING PROTEIN 177"/>
    <property type="match status" value="1"/>
</dbReference>